<keyword evidence="6 9" id="KW-1133">Transmembrane helix</keyword>
<keyword evidence="3" id="KW-0349">Heme</keyword>
<evidence type="ECO:0000256" key="2">
    <source>
        <dbReference type="ARBA" id="ARBA00005163"/>
    </source>
</evidence>
<keyword evidence="7" id="KW-0408">Iron</keyword>
<reference evidence="10" key="1">
    <citation type="submission" date="2021-12" db="EMBL/GenBank/DDBJ databases">
        <authorList>
            <person name="King R."/>
        </authorList>
    </citation>
    <scope>NUCLEOTIDE SEQUENCE</scope>
</reference>
<feature type="transmembrane region" description="Helical" evidence="9">
    <location>
        <begin position="128"/>
        <end position="147"/>
    </location>
</feature>
<dbReference type="PANTHER" id="PTHR10978">
    <property type="entry name" value="SUCCINATE DEHYDROGENASE CYTOCHROME B560 SUBUNIT"/>
    <property type="match status" value="1"/>
</dbReference>
<dbReference type="PROSITE" id="PS01000">
    <property type="entry name" value="SDH_CYT_1"/>
    <property type="match status" value="1"/>
</dbReference>
<evidence type="ECO:0008006" key="12">
    <source>
        <dbReference type="Google" id="ProtNLM"/>
    </source>
</evidence>
<evidence type="ECO:0000256" key="7">
    <source>
        <dbReference type="ARBA" id="ARBA00023004"/>
    </source>
</evidence>
<name>A0A9P0F8C6_BEMTA</name>
<dbReference type="InterPro" id="IPR000701">
    <property type="entry name" value="SuccDH_FuR_B_TM-su"/>
</dbReference>
<dbReference type="CDD" id="cd03499">
    <property type="entry name" value="SQR_TypeC_SdhC"/>
    <property type="match status" value="1"/>
</dbReference>
<keyword evidence="4 9" id="KW-0812">Transmembrane</keyword>
<proteinExistence type="predicted"/>
<dbReference type="GO" id="GO:0016020">
    <property type="term" value="C:membrane"/>
    <property type="evidence" value="ECO:0007669"/>
    <property type="project" value="UniProtKB-SubCell"/>
</dbReference>
<keyword evidence="11" id="KW-1185">Reference proteome</keyword>
<dbReference type="GO" id="GO:0009055">
    <property type="term" value="F:electron transfer activity"/>
    <property type="evidence" value="ECO:0007669"/>
    <property type="project" value="InterPro"/>
</dbReference>
<evidence type="ECO:0000256" key="4">
    <source>
        <dbReference type="ARBA" id="ARBA00022692"/>
    </source>
</evidence>
<evidence type="ECO:0000313" key="10">
    <source>
        <dbReference type="EMBL" id="CAH0393490.1"/>
    </source>
</evidence>
<feature type="non-terminal residue" evidence="10">
    <location>
        <position position="1"/>
    </location>
</feature>
<organism evidence="10 11">
    <name type="scientific">Bemisia tabaci</name>
    <name type="common">Sweetpotato whitefly</name>
    <name type="synonym">Aleurodes tabaci</name>
    <dbReference type="NCBI Taxonomy" id="7038"/>
    <lineage>
        <taxon>Eukaryota</taxon>
        <taxon>Metazoa</taxon>
        <taxon>Ecdysozoa</taxon>
        <taxon>Arthropoda</taxon>
        <taxon>Hexapoda</taxon>
        <taxon>Insecta</taxon>
        <taxon>Pterygota</taxon>
        <taxon>Neoptera</taxon>
        <taxon>Paraneoptera</taxon>
        <taxon>Hemiptera</taxon>
        <taxon>Sternorrhyncha</taxon>
        <taxon>Aleyrodoidea</taxon>
        <taxon>Aleyrodidae</taxon>
        <taxon>Aleyrodinae</taxon>
        <taxon>Bemisia</taxon>
    </lineage>
</organism>
<keyword evidence="5" id="KW-0479">Metal-binding</keyword>
<accession>A0A9P0F8C6</accession>
<dbReference type="EMBL" id="OU963868">
    <property type="protein sequence ID" value="CAH0393490.1"/>
    <property type="molecule type" value="Genomic_DNA"/>
</dbReference>
<dbReference type="InterPro" id="IPR034804">
    <property type="entry name" value="SQR/QFR_C/D"/>
</dbReference>
<comment type="subcellular location">
    <subcellularLocation>
        <location evidence="1">Membrane</location>
        <topology evidence="1">Multi-pass membrane protein</topology>
    </subcellularLocation>
</comment>
<dbReference type="InterPro" id="IPR018495">
    <property type="entry name" value="Succ_DH_cyt_bsu_CS"/>
</dbReference>
<keyword evidence="8 9" id="KW-0472">Membrane</keyword>
<dbReference type="SUPFAM" id="SSF81343">
    <property type="entry name" value="Fumarate reductase respiratory complex transmembrane subunits"/>
    <property type="match status" value="1"/>
</dbReference>
<feature type="transmembrane region" description="Helical" evidence="9">
    <location>
        <begin position="201"/>
        <end position="222"/>
    </location>
</feature>
<gene>
    <name evidence="10" type="ORF">BEMITA_LOCUS11885</name>
</gene>
<evidence type="ECO:0000313" key="11">
    <source>
        <dbReference type="Proteomes" id="UP001152759"/>
    </source>
</evidence>
<dbReference type="Pfam" id="PF01127">
    <property type="entry name" value="Sdh_cyt"/>
    <property type="match status" value="1"/>
</dbReference>
<protein>
    <recommendedName>
        <fullName evidence="12">Succinate dehydrogenase cytochrome b560 subunit, mitochondrial</fullName>
    </recommendedName>
</protein>
<dbReference type="GO" id="GO:0005739">
    <property type="term" value="C:mitochondrion"/>
    <property type="evidence" value="ECO:0007669"/>
    <property type="project" value="GOC"/>
</dbReference>
<dbReference type="AlphaFoldDB" id="A0A9P0F8C6"/>
<dbReference type="InterPro" id="IPR014314">
    <property type="entry name" value="Succ_DH_cytb556"/>
</dbReference>
<dbReference type="Proteomes" id="UP001152759">
    <property type="component" value="Chromosome 7"/>
</dbReference>
<sequence length="223" mass="23874">ALPGGGLCNRIAAIGGSVNREVHLFIFTFCADCFDRELISNHFISLINNFAKMILARSMLALNAQRASAQKFPNLMCRSITLRSVQPQTVAAAESHDQKNARLNRPLSPHLTIYQYQLTTVLSVSHRATGIILTAYAAGLAGVSLSSGDVKTAIAMIANLGIPAPILFVFKAGLAMPFSYHLCNGVRHLVWDMGKALTLKGVYSTGYTVVGISGILALIMAAL</sequence>
<dbReference type="GO" id="GO:0046872">
    <property type="term" value="F:metal ion binding"/>
    <property type="evidence" value="ECO:0007669"/>
    <property type="project" value="UniProtKB-KW"/>
</dbReference>
<dbReference type="NCBIfam" id="TIGR02970">
    <property type="entry name" value="succ_dehyd_cytB"/>
    <property type="match status" value="1"/>
</dbReference>
<evidence type="ECO:0000256" key="9">
    <source>
        <dbReference type="SAM" id="Phobius"/>
    </source>
</evidence>
<evidence type="ECO:0000256" key="3">
    <source>
        <dbReference type="ARBA" id="ARBA00022617"/>
    </source>
</evidence>
<dbReference type="FunFam" id="1.20.1300.10:FF:000011">
    <property type="entry name" value="Succinate dehydrogenase cytochrome b560 subunit"/>
    <property type="match status" value="1"/>
</dbReference>
<dbReference type="PANTHER" id="PTHR10978:SF5">
    <property type="entry name" value="SUCCINATE DEHYDROGENASE CYTOCHROME B560 SUBUNIT, MITOCHONDRIAL"/>
    <property type="match status" value="1"/>
</dbReference>
<dbReference type="GO" id="GO:0006121">
    <property type="term" value="P:mitochondrial electron transport, succinate to ubiquinone"/>
    <property type="evidence" value="ECO:0007669"/>
    <property type="project" value="TreeGrafter"/>
</dbReference>
<dbReference type="GO" id="GO:0006099">
    <property type="term" value="P:tricarboxylic acid cycle"/>
    <property type="evidence" value="ECO:0007669"/>
    <property type="project" value="InterPro"/>
</dbReference>
<dbReference type="PROSITE" id="PS01001">
    <property type="entry name" value="SDH_CYT_2"/>
    <property type="match status" value="1"/>
</dbReference>
<evidence type="ECO:0000256" key="5">
    <source>
        <dbReference type="ARBA" id="ARBA00022723"/>
    </source>
</evidence>
<feature type="transmembrane region" description="Helical" evidence="9">
    <location>
        <begin position="153"/>
        <end position="180"/>
    </location>
</feature>
<dbReference type="Gene3D" id="1.20.1300.10">
    <property type="entry name" value="Fumarate reductase/succinate dehydrogenase, transmembrane subunit"/>
    <property type="match status" value="1"/>
</dbReference>
<evidence type="ECO:0000256" key="1">
    <source>
        <dbReference type="ARBA" id="ARBA00004141"/>
    </source>
</evidence>
<evidence type="ECO:0000256" key="8">
    <source>
        <dbReference type="ARBA" id="ARBA00023136"/>
    </source>
</evidence>
<comment type="pathway">
    <text evidence="2">Carbohydrate metabolism; tricarboxylic acid cycle.</text>
</comment>
<evidence type="ECO:0000256" key="6">
    <source>
        <dbReference type="ARBA" id="ARBA00022989"/>
    </source>
</evidence>